<accession>A0ABR2HUF2</accession>
<name>A0ABR2HUF2_9EUKA</name>
<dbReference type="Proteomes" id="UP001470230">
    <property type="component" value="Unassembled WGS sequence"/>
</dbReference>
<sequence>MKKSLTSKVDEWYKQSAKRAVSLKQLCQHFQKETNCQISYNHFRVLSNNVSKVQNIKTGGYYVRFNDFVEMIVSRAINGVNFNNTICVDEKPFAPKKYRCKDLRVHKSFKGRGTATMVNSTDQLHNISPFYLICAISNSNVVLYYISEKPIDSEIFNTFLWKLNDQFPHNDEKKYFLCDNASFHGVTEITQNYLNSNNCFITRTAALGCFTNPIEEFFSIVHNNFEWLLGQRFLESDTNLSKDEYVKLIEQSIIMASKTCNYRIIFARAGLL</sequence>
<evidence type="ECO:0000313" key="2">
    <source>
        <dbReference type="Proteomes" id="UP001470230"/>
    </source>
</evidence>
<proteinExistence type="predicted"/>
<reference evidence="1 2" key="1">
    <citation type="submission" date="2024-04" db="EMBL/GenBank/DDBJ databases">
        <title>Tritrichomonas musculus Genome.</title>
        <authorList>
            <person name="Alves-Ferreira E."/>
            <person name="Grigg M."/>
            <person name="Lorenzi H."/>
            <person name="Galac M."/>
        </authorList>
    </citation>
    <scope>NUCLEOTIDE SEQUENCE [LARGE SCALE GENOMIC DNA]</scope>
    <source>
        <strain evidence="1 2">EAF2021</strain>
    </source>
</reference>
<comment type="caution">
    <text evidence="1">The sequence shown here is derived from an EMBL/GenBank/DDBJ whole genome shotgun (WGS) entry which is preliminary data.</text>
</comment>
<protein>
    <recommendedName>
        <fullName evidence="3">Tc1-like transposase DDE domain-containing protein</fullName>
    </recommendedName>
</protein>
<keyword evidence="2" id="KW-1185">Reference proteome</keyword>
<evidence type="ECO:0008006" key="3">
    <source>
        <dbReference type="Google" id="ProtNLM"/>
    </source>
</evidence>
<evidence type="ECO:0000313" key="1">
    <source>
        <dbReference type="EMBL" id="KAK8852647.1"/>
    </source>
</evidence>
<organism evidence="1 2">
    <name type="scientific">Tritrichomonas musculus</name>
    <dbReference type="NCBI Taxonomy" id="1915356"/>
    <lineage>
        <taxon>Eukaryota</taxon>
        <taxon>Metamonada</taxon>
        <taxon>Parabasalia</taxon>
        <taxon>Tritrichomonadida</taxon>
        <taxon>Tritrichomonadidae</taxon>
        <taxon>Tritrichomonas</taxon>
    </lineage>
</organism>
<gene>
    <name evidence="1" type="ORF">M9Y10_017635</name>
</gene>
<dbReference type="EMBL" id="JAPFFF010000023">
    <property type="protein sequence ID" value="KAK8852647.1"/>
    <property type="molecule type" value="Genomic_DNA"/>
</dbReference>
<dbReference type="Gene3D" id="3.30.420.10">
    <property type="entry name" value="Ribonuclease H-like superfamily/Ribonuclease H"/>
    <property type="match status" value="1"/>
</dbReference>
<dbReference type="InterPro" id="IPR036397">
    <property type="entry name" value="RNaseH_sf"/>
</dbReference>